<evidence type="ECO:0000256" key="6">
    <source>
        <dbReference type="ARBA" id="ARBA00023004"/>
    </source>
</evidence>
<comment type="caution">
    <text evidence="17">The sequence shown here is derived from an EMBL/GenBank/DDBJ whole genome shotgun (WGS) entry which is preliminary data.</text>
</comment>
<dbReference type="PANTHER" id="PTHR32552:SF81">
    <property type="entry name" value="TONB-DEPENDENT OUTER MEMBRANE RECEPTOR"/>
    <property type="match status" value="1"/>
</dbReference>
<keyword evidence="9 11" id="KW-0472">Membrane</keyword>
<keyword evidence="3 11" id="KW-1134">Transmembrane beta strand</keyword>
<dbReference type="Pfam" id="PF07715">
    <property type="entry name" value="Plug"/>
    <property type="match status" value="1"/>
</dbReference>
<keyword evidence="14" id="KW-0732">Signal</keyword>
<dbReference type="PANTHER" id="PTHR32552">
    <property type="entry name" value="FERRICHROME IRON RECEPTOR-RELATED"/>
    <property type="match status" value="1"/>
</dbReference>
<feature type="signal peptide" evidence="14">
    <location>
        <begin position="1"/>
        <end position="49"/>
    </location>
</feature>
<keyword evidence="17" id="KW-0675">Receptor</keyword>
<dbReference type="GO" id="GO:0006826">
    <property type="term" value="P:iron ion transport"/>
    <property type="evidence" value="ECO:0007669"/>
    <property type="project" value="UniProtKB-KW"/>
</dbReference>
<sequence length="696" mass="76484">MARISTLIARAMKRLSPENTATPFHPSLFMQRSLLSLAIMLAVSHQALADNVMTLPDMQVTAGKRVQSQDQTDLALSVASQADLERANVYASGDLERVFPELLMRNTGASVFPSLSLRGVSSSDPYNAPVGIYVDGVPQYLGTFNQQLLNIEHIELLKGPQGTLYGRNAHAGALNILTRQPDNTPTATLQSRFSNLHQQVSATGSTPLVDDKLFIQGTVYHDDTDGELTRSEHHGDSDNGGGNVGLTFKPNEDFSLKLAYARDRLTSYNEQYLADATYEKRRASVPLLESVYVRRVETSSATLDWNLSDALKLTSITSLQNYRHERLYGDLGFHWPETQRTVSQELRLSTQGDDRAWDAVGGLYWQKSRSHSEREPDSSAPLFGVYGVADSLIDSSEKAVFGEFTWHLAPRWDLTLGARHSVEKAETDYTQVDAAFTPGFVYSGNDTFTSTTPKIALGFQATPDMRLYASVSKGYKAGGYNRIGAITPGAVAYAPEKSLNTEIGVKSSLFDQRLWLNAALYRIDIDDVQQFIGAAGTGTQSLSNIGKARSEGAELSMDWHADEATLIRLAGTVNRNRMLDSERQGNSLTYTPGRTLRASAEHSFYFDGLLGEVRPSVGISYTGKHYFDVDNEVSQGGYSLVDARLAWLPTPDLEVALYGNNLGDKDYRTYSYLSGGAQFSQPGQGRELGLSTKISF</sequence>
<evidence type="ECO:0000256" key="8">
    <source>
        <dbReference type="ARBA" id="ARBA00023077"/>
    </source>
</evidence>
<dbReference type="InterPro" id="IPR036942">
    <property type="entry name" value="Beta-barrel_TonB_sf"/>
</dbReference>
<dbReference type="InterPro" id="IPR000531">
    <property type="entry name" value="Beta-barrel_TonB"/>
</dbReference>
<evidence type="ECO:0000256" key="14">
    <source>
        <dbReference type="SAM" id="SignalP"/>
    </source>
</evidence>
<evidence type="ECO:0000256" key="3">
    <source>
        <dbReference type="ARBA" id="ARBA00022452"/>
    </source>
</evidence>
<feature type="region of interest" description="Disordered" evidence="13">
    <location>
        <begin position="224"/>
        <end position="244"/>
    </location>
</feature>
<accession>A0A0P9JM20</accession>
<evidence type="ECO:0000256" key="13">
    <source>
        <dbReference type="SAM" id="MobiDB-lite"/>
    </source>
</evidence>
<evidence type="ECO:0000313" key="18">
    <source>
        <dbReference type="Proteomes" id="UP000050425"/>
    </source>
</evidence>
<evidence type="ECO:0000256" key="10">
    <source>
        <dbReference type="ARBA" id="ARBA00023237"/>
    </source>
</evidence>
<dbReference type="EMBL" id="LJPT01000053">
    <property type="protein sequence ID" value="KPW50216.1"/>
    <property type="molecule type" value="Genomic_DNA"/>
</dbReference>
<dbReference type="InterPro" id="IPR039426">
    <property type="entry name" value="TonB-dep_rcpt-like"/>
</dbReference>
<evidence type="ECO:0000259" key="15">
    <source>
        <dbReference type="Pfam" id="PF00593"/>
    </source>
</evidence>
<dbReference type="SUPFAM" id="SSF56935">
    <property type="entry name" value="Porins"/>
    <property type="match status" value="1"/>
</dbReference>
<reference evidence="17 18" key="1">
    <citation type="submission" date="2015-09" db="EMBL/GenBank/DDBJ databases">
        <title>Genome announcement of multiple Pseudomonas syringae strains.</title>
        <authorList>
            <person name="Thakur S."/>
            <person name="Wang P.W."/>
            <person name="Gong Y."/>
            <person name="Weir B.S."/>
            <person name="Guttman D.S."/>
        </authorList>
    </citation>
    <scope>NUCLEOTIDE SEQUENCE [LARGE SCALE GENOMIC DNA]</scope>
    <source>
        <strain evidence="17 18">ICMP4303</strain>
    </source>
</reference>
<keyword evidence="4" id="KW-0410">Iron transport</keyword>
<feature type="compositionally biased region" description="Basic and acidic residues" evidence="13">
    <location>
        <begin position="224"/>
        <end position="237"/>
    </location>
</feature>
<evidence type="ECO:0000256" key="9">
    <source>
        <dbReference type="ARBA" id="ARBA00023136"/>
    </source>
</evidence>
<keyword evidence="5 11" id="KW-0812">Transmembrane</keyword>
<keyword evidence="8 12" id="KW-0798">TonB box</keyword>
<evidence type="ECO:0000256" key="4">
    <source>
        <dbReference type="ARBA" id="ARBA00022496"/>
    </source>
</evidence>
<evidence type="ECO:0000256" key="12">
    <source>
        <dbReference type="RuleBase" id="RU003357"/>
    </source>
</evidence>
<evidence type="ECO:0000313" key="17">
    <source>
        <dbReference type="EMBL" id="KPW50216.1"/>
    </source>
</evidence>
<dbReference type="CDD" id="cd01347">
    <property type="entry name" value="ligand_gated_channel"/>
    <property type="match status" value="1"/>
</dbReference>
<keyword evidence="7" id="KW-0406">Ion transport</keyword>
<keyword evidence="2 11" id="KW-0813">Transport</keyword>
<dbReference type="GO" id="GO:0009279">
    <property type="term" value="C:cell outer membrane"/>
    <property type="evidence" value="ECO:0007669"/>
    <property type="project" value="UniProtKB-SubCell"/>
</dbReference>
<comment type="subcellular location">
    <subcellularLocation>
        <location evidence="1 11">Cell outer membrane</location>
        <topology evidence="1 11">Multi-pass membrane protein</topology>
    </subcellularLocation>
</comment>
<protein>
    <submittedName>
        <fullName evidence="17">Putative TonB-dependent siderophore receptor</fullName>
    </submittedName>
</protein>
<evidence type="ECO:0000256" key="2">
    <source>
        <dbReference type="ARBA" id="ARBA00022448"/>
    </source>
</evidence>
<feature type="domain" description="TonB-dependent receptor plug" evidence="16">
    <location>
        <begin position="70"/>
        <end position="173"/>
    </location>
</feature>
<dbReference type="Gene3D" id="2.40.170.20">
    <property type="entry name" value="TonB-dependent receptor, beta-barrel domain"/>
    <property type="match status" value="1"/>
</dbReference>
<gene>
    <name evidence="17" type="ORF">ALO88_05192</name>
</gene>
<dbReference type="PROSITE" id="PS52016">
    <property type="entry name" value="TONB_DEPENDENT_REC_3"/>
    <property type="match status" value="1"/>
</dbReference>
<evidence type="ECO:0000256" key="5">
    <source>
        <dbReference type="ARBA" id="ARBA00022692"/>
    </source>
</evidence>
<dbReference type="PATRIC" id="fig|251702.3.peg.3846"/>
<dbReference type="InterPro" id="IPR012910">
    <property type="entry name" value="Plug_dom"/>
</dbReference>
<keyword evidence="6" id="KW-0408">Iron</keyword>
<proteinExistence type="inferred from homology"/>
<organism evidence="17 18">
    <name type="scientific">Pseudomonas syringae pv. antirrhini</name>
    <dbReference type="NCBI Taxonomy" id="251702"/>
    <lineage>
        <taxon>Bacteria</taxon>
        <taxon>Pseudomonadati</taxon>
        <taxon>Pseudomonadota</taxon>
        <taxon>Gammaproteobacteria</taxon>
        <taxon>Pseudomonadales</taxon>
        <taxon>Pseudomonadaceae</taxon>
        <taxon>Pseudomonas</taxon>
    </lineage>
</organism>
<feature type="chain" id="PRO_5030013565" evidence="14">
    <location>
        <begin position="50"/>
        <end position="696"/>
    </location>
</feature>
<name>A0A0P9JM20_9PSED</name>
<evidence type="ECO:0000256" key="1">
    <source>
        <dbReference type="ARBA" id="ARBA00004571"/>
    </source>
</evidence>
<comment type="similarity">
    <text evidence="11 12">Belongs to the TonB-dependent receptor family.</text>
</comment>
<dbReference type="Proteomes" id="UP000050425">
    <property type="component" value="Unassembled WGS sequence"/>
</dbReference>
<evidence type="ECO:0000259" key="16">
    <source>
        <dbReference type="Pfam" id="PF07715"/>
    </source>
</evidence>
<evidence type="ECO:0000256" key="11">
    <source>
        <dbReference type="PROSITE-ProRule" id="PRU01360"/>
    </source>
</evidence>
<feature type="domain" description="TonB-dependent receptor-like beta-barrel" evidence="15">
    <location>
        <begin position="294"/>
        <end position="662"/>
    </location>
</feature>
<evidence type="ECO:0000256" key="7">
    <source>
        <dbReference type="ARBA" id="ARBA00023065"/>
    </source>
</evidence>
<dbReference type="AlphaFoldDB" id="A0A0P9JM20"/>
<keyword evidence="10 11" id="KW-0998">Cell outer membrane</keyword>
<dbReference type="Pfam" id="PF00593">
    <property type="entry name" value="TonB_dep_Rec_b-barrel"/>
    <property type="match status" value="1"/>
</dbReference>